<keyword evidence="2" id="KW-1185">Reference proteome</keyword>
<dbReference type="EMBL" id="JASJOU010000008">
    <property type="protein sequence ID" value="MDJ1503534.1"/>
    <property type="molecule type" value="Genomic_DNA"/>
</dbReference>
<comment type="caution">
    <text evidence="1">The sequence shown here is derived from an EMBL/GenBank/DDBJ whole genome shotgun (WGS) entry which is preliminary data.</text>
</comment>
<dbReference type="Proteomes" id="UP001232063">
    <property type="component" value="Unassembled WGS sequence"/>
</dbReference>
<name>A0AAE3R4D9_9BACT</name>
<dbReference type="RefSeq" id="WP_314514152.1">
    <property type="nucleotide sequence ID" value="NZ_JASJOU010000008.1"/>
</dbReference>
<organism evidence="1 2">
    <name type="scientific">Xanthocytophaga agilis</name>
    <dbReference type="NCBI Taxonomy" id="3048010"/>
    <lineage>
        <taxon>Bacteria</taxon>
        <taxon>Pseudomonadati</taxon>
        <taxon>Bacteroidota</taxon>
        <taxon>Cytophagia</taxon>
        <taxon>Cytophagales</taxon>
        <taxon>Rhodocytophagaceae</taxon>
        <taxon>Xanthocytophaga</taxon>
    </lineage>
</organism>
<evidence type="ECO:0000313" key="2">
    <source>
        <dbReference type="Proteomes" id="UP001232063"/>
    </source>
</evidence>
<reference evidence="1" key="1">
    <citation type="submission" date="2023-05" db="EMBL/GenBank/DDBJ databases">
        <authorList>
            <person name="Zhang X."/>
        </authorList>
    </citation>
    <scope>NUCLEOTIDE SEQUENCE</scope>
    <source>
        <strain evidence="1">BD1B2-1</strain>
    </source>
</reference>
<proteinExistence type="predicted"/>
<sequence length="123" mass="14113">MNILQAIKIDVTTQSVYIVEIPKVGILKAFYEHINCDTVSHFHLDEYHGCYVDDEGLYRDRLGYWSLSGFRQSITENSIISGVDHAGYEAPALPAILEWLQSMIRFYRADEVVTEPVIRIVSF</sequence>
<protein>
    <submittedName>
        <fullName evidence="1">Uncharacterized protein</fullName>
    </submittedName>
</protein>
<dbReference type="AlphaFoldDB" id="A0AAE3R4D9"/>
<evidence type="ECO:0000313" key="1">
    <source>
        <dbReference type="EMBL" id="MDJ1503534.1"/>
    </source>
</evidence>
<gene>
    <name evidence="1" type="ORF">QNI22_22900</name>
</gene>
<accession>A0AAE3R4D9</accession>